<keyword evidence="1" id="KW-0175">Coiled coil</keyword>
<feature type="coiled-coil region" evidence="1">
    <location>
        <begin position="268"/>
        <end position="309"/>
    </location>
</feature>
<protein>
    <submittedName>
        <fullName evidence="2">Uncharacterized protein</fullName>
    </submittedName>
</protein>
<comment type="caution">
    <text evidence="2">The sequence shown here is derived from an EMBL/GenBank/DDBJ whole genome shotgun (WGS) entry which is preliminary data.</text>
</comment>
<evidence type="ECO:0000313" key="3">
    <source>
        <dbReference type="Proteomes" id="UP000298061"/>
    </source>
</evidence>
<evidence type="ECO:0000313" key="2">
    <source>
        <dbReference type="EMBL" id="TFY82842.1"/>
    </source>
</evidence>
<accession>A0A4Z0A717</accession>
<dbReference type="AlphaFoldDB" id="A0A4Z0A717"/>
<proteinExistence type="predicted"/>
<reference evidence="2 3" key="1">
    <citation type="submission" date="2019-02" db="EMBL/GenBank/DDBJ databases">
        <title>Genome sequencing of the rare red list fungi Hericium alpestre (H. flagellum).</title>
        <authorList>
            <person name="Buettner E."/>
            <person name="Kellner H."/>
        </authorList>
    </citation>
    <scope>NUCLEOTIDE SEQUENCE [LARGE SCALE GENOMIC DNA]</scope>
    <source>
        <strain evidence="2 3">DSM 108284</strain>
    </source>
</reference>
<gene>
    <name evidence="2" type="ORF">EWM64_g1172</name>
</gene>
<keyword evidence="3" id="KW-1185">Reference proteome</keyword>
<name>A0A4Z0A717_9AGAM</name>
<dbReference type="EMBL" id="SFCI01000074">
    <property type="protein sequence ID" value="TFY82842.1"/>
    <property type="molecule type" value="Genomic_DNA"/>
</dbReference>
<sequence>MQHAESPQSQPGIADLVYEFPDHATKVQRWLKDVHTCYTSTAPTVGELNRERMDVLKVVLRRASAIQGARRSAARVLVTEVDWKDTGTAFLRIERFVDESRPAQSSSSRWWPRSSSDSLDVFFGRPARDVVQTIFAWPTDTVIELVTCGPDCTLVLRDLAVLANLVNEHEAEYTALSRQCFWYAVMIVHVLKSLYDDMHVVETHDSVHVEKSSASSISILFFRVDEHQVNKIKEECLKRQNDLNAQIVAAADTASKSKHDLAMFVPLVQQADIKAKNAEKEAETLRREVEELKAKLAAKEAEGQKANSKT</sequence>
<organism evidence="2 3">
    <name type="scientific">Hericium alpestre</name>
    <dbReference type="NCBI Taxonomy" id="135208"/>
    <lineage>
        <taxon>Eukaryota</taxon>
        <taxon>Fungi</taxon>
        <taxon>Dikarya</taxon>
        <taxon>Basidiomycota</taxon>
        <taxon>Agaricomycotina</taxon>
        <taxon>Agaricomycetes</taxon>
        <taxon>Russulales</taxon>
        <taxon>Hericiaceae</taxon>
        <taxon>Hericium</taxon>
    </lineage>
</organism>
<dbReference type="Proteomes" id="UP000298061">
    <property type="component" value="Unassembled WGS sequence"/>
</dbReference>
<evidence type="ECO:0000256" key="1">
    <source>
        <dbReference type="SAM" id="Coils"/>
    </source>
</evidence>